<keyword evidence="3" id="KW-1185">Reference proteome</keyword>
<keyword evidence="1" id="KW-0175">Coiled coil</keyword>
<accession>A0A2L0V0U2</accession>
<organism evidence="2 3">
    <name type="scientific">Agrobacterium phage Atu_ph07</name>
    <dbReference type="NCBI Taxonomy" id="2024264"/>
    <lineage>
        <taxon>Viruses</taxon>
        <taxon>Duplodnaviria</taxon>
        <taxon>Heunggongvirae</taxon>
        <taxon>Uroviricota</taxon>
        <taxon>Caudoviricetes</taxon>
        <taxon>Polybotosvirus</taxon>
        <taxon>Polybotosvirus Atuph07</taxon>
    </lineage>
</organism>
<evidence type="ECO:0000313" key="2">
    <source>
        <dbReference type="EMBL" id="AUZ95390.1"/>
    </source>
</evidence>
<name>A0A2L0V0U2_9CAUD</name>
<dbReference type="Proteomes" id="UP000223025">
    <property type="component" value="Segment"/>
</dbReference>
<dbReference type="RefSeq" id="YP_009612296.1">
    <property type="nucleotide sequence ID" value="NC_042013.1"/>
</dbReference>
<dbReference type="GeneID" id="40088634"/>
<dbReference type="EMBL" id="MF403008">
    <property type="protein sequence ID" value="AUZ95390.1"/>
    <property type="molecule type" value="Genomic_DNA"/>
</dbReference>
<evidence type="ECO:0000256" key="1">
    <source>
        <dbReference type="SAM" id="Coils"/>
    </source>
</evidence>
<sequence>MFILEETAYESYLSPKIVGVYSSEAKASEALGSILMEYFEHSKETYIELVLISAEMKEPENSFKEMQNELIGFYNTHIDKIIMQTEPEYSQYNELRNKLEEYNVSRLEIIKQEYERVKKKYDTYELTKDDYEKISSRIDLKYVIRPITIDTEIEYS</sequence>
<reference evidence="2 3" key="1">
    <citation type="submission" date="2017-06" db="EMBL/GenBank/DDBJ databases">
        <authorList>
            <person name="Kim H.J."/>
            <person name="Triplett B.A."/>
        </authorList>
    </citation>
    <scope>NUCLEOTIDE SEQUENCE [LARGE SCALE GENOMIC DNA]</scope>
</reference>
<feature type="coiled-coil region" evidence="1">
    <location>
        <begin position="92"/>
        <end position="134"/>
    </location>
</feature>
<dbReference type="KEGG" id="vg:40088634"/>
<evidence type="ECO:0000313" key="3">
    <source>
        <dbReference type="Proteomes" id="UP000223025"/>
    </source>
</evidence>
<protein>
    <submittedName>
        <fullName evidence="2">Uncharacterized protein</fullName>
    </submittedName>
</protein>
<proteinExistence type="predicted"/>